<dbReference type="AlphaFoldDB" id="A0AA35ZGB8"/>
<accession>A0AA35ZGB8</accession>
<name>A0AA35ZGB8_LACSI</name>
<protein>
    <submittedName>
        <fullName evidence="1">Uncharacterized protein</fullName>
    </submittedName>
</protein>
<organism evidence="1 2">
    <name type="scientific">Lactuca saligna</name>
    <name type="common">Willowleaf lettuce</name>
    <dbReference type="NCBI Taxonomy" id="75948"/>
    <lineage>
        <taxon>Eukaryota</taxon>
        <taxon>Viridiplantae</taxon>
        <taxon>Streptophyta</taxon>
        <taxon>Embryophyta</taxon>
        <taxon>Tracheophyta</taxon>
        <taxon>Spermatophyta</taxon>
        <taxon>Magnoliopsida</taxon>
        <taxon>eudicotyledons</taxon>
        <taxon>Gunneridae</taxon>
        <taxon>Pentapetalae</taxon>
        <taxon>asterids</taxon>
        <taxon>campanulids</taxon>
        <taxon>Asterales</taxon>
        <taxon>Asteraceae</taxon>
        <taxon>Cichorioideae</taxon>
        <taxon>Cichorieae</taxon>
        <taxon>Lactucinae</taxon>
        <taxon>Lactuca</taxon>
    </lineage>
</organism>
<keyword evidence="2" id="KW-1185">Reference proteome</keyword>
<dbReference type="EMBL" id="OX465082">
    <property type="protein sequence ID" value="CAI9291634.1"/>
    <property type="molecule type" value="Genomic_DNA"/>
</dbReference>
<sequence length="242" mass="27237">MSSLQLSSLKEFHRRSSLTTRHLIVTVGSYRDPSIGRLLGTRECRVFCPPTCRRNCVLHQPKPPLFLGFHFPLISCKFRPFRANFEFSVNSGGALNFPANQGNVEVARAQAPTGMDLQRWNAAIDHFLTEKHQKRSAGNKEYRKKQLVKNRGGTCSYGSACFKKVDLQTHHIADSGGDPYNIDLIAIFEKVLGTRKGHDVDVNAFLQNPAFVTTIGNIIRSFKNQVNEENNDEKDDGEDEDN</sequence>
<dbReference type="Proteomes" id="UP001177003">
    <property type="component" value="Chromosome 6"/>
</dbReference>
<evidence type="ECO:0000313" key="1">
    <source>
        <dbReference type="EMBL" id="CAI9291634.1"/>
    </source>
</evidence>
<gene>
    <name evidence="1" type="ORF">LSALG_LOCUS30759</name>
</gene>
<evidence type="ECO:0000313" key="2">
    <source>
        <dbReference type="Proteomes" id="UP001177003"/>
    </source>
</evidence>
<proteinExistence type="predicted"/>
<reference evidence="1" key="1">
    <citation type="submission" date="2023-04" db="EMBL/GenBank/DDBJ databases">
        <authorList>
            <person name="Vijverberg K."/>
            <person name="Xiong W."/>
            <person name="Schranz E."/>
        </authorList>
    </citation>
    <scope>NUCLEOTIDE SEQUENCE</scope>
</reference>